<keyword evidence="2" id="KW-0255">Endonuclease</keyword>
<dbReference type="InterPro" id="IPR008538">
    <property type="entry name" value="Uma2"/>
</dbReference>
<dbReference type="InterPro" id="IPR011335">
    <property type="entry name" value="Restrct_endonuc-II-like"/>
</dbReference>
<dbReference type="EMBL" id="JACJRF010000032">
    <property type="protein sequence ID" value="MBD2345913.1"/>
    <property type="molecule type" value="Genomic_DNA"/>
</dbReference>
<keyword evidence="2" id="KW-0540">Nuclease</keyword>
<name>A0ABR8CTP0_9NOST</name>
<dbReference type="Pfam" id="PF05685">
    <property type="entry name" value="Uma2"/>
    <property type="match status" value="1"/>
</dbReference>
<dbReference type="SUPFAM" id="SSF52980">
    <property type="entry name" value="Restriction endonuclease-like"/>
    <property type="match status" value="1"/>
</dbReference>
<dbReference type="PANTHER" id="PTHR47152">
    <property type="entry name" value="SLR2084 PROTEIN-RELATED"/>
    <property type="match status" value="1"/>
</dbReference>
<dbReference type="RefSeq" id="WP_190408340.1">
    <property type="nucleotide sequence ID" value="NZ_JACJRF010000032.1"/>
</dbReference>
<evidence type="ECO:0000313" key="3">
    <source>
        <dbReference type="Proteomes" id="UP000607281"/>
    </source>
</evidence>
<proteinExistence type="predicted"/>
<dbReference type="Gene3D" id="3.90.1570.10">
    <property type="entry name" value="tt1808, chain A"/>
    <property type="match status" value="1"/>
</dbReference>
<dbReference type="PANTHER" id="PTHR47152:SF2">
    <property type="entry name" value="SLR2084 PROTEIN"/>
    <property type="match status" value="1"/>
</dbReference>
<evidence type="ECO:0000259" key="1">
    <source>
        <dbReference type="Pfam" id="PF05685"/>
    </source>
</evidence>
<dbReference type="CDD" id="cd06260">
    <property type="entry name" value="DUF820-like"/>
    <property type="match status" value="1"/>
</dbReference>
<protein>
    <submittedName>
        <fullName evidence="2">Uma2 family endonuclease</fullName>
    </submittedName>
</protein>
<dbReference type="InterPro" id="IPR012296">
    <property type="entry name" value="Nuclease_put_TT1808"/>
</dbReference>
<comment type="caution">
    <text evidence="2">The sequence shown here is derived from an EMBL/GenBank/DDBJ whole genome shotgun (WGS) entry which is preliminary data.</text>
</comment>
<keyword evidence="3" id="KW-1185">Reference proteome</keyword>
<accession>A0ABR8CTP0</accession>
<organism evidence="2 3">
    <name type="scientific">Anabaena subtropica FACHB-260</name>
    <dbReference type="NCBI Taxonomy" id="2692884"/>
    <lineage>
        <taxon>Bacteria</taxon>
        <taxon>Bacillati</taxon>
        <taxon>Cyanobacteriota</taxon>
        <taxon>Cyanophyceae</taxon>
        <taxon>Nostocales</taxon>
        <taxon>Nostocaceae</taxon>
        <taxon>Anabaena</taxon>
    </lineage>
</organism>
<reference evidence="2 3" key="1">
    <citation type="journal article" date="2020" name="ISME J.">
        <title>Comparative genomics reveals insights into cyanobacterial evolution and habitat adaptation.</title>
        <authorList>
            <person name="Chen M.Y."/>
            <person name="Teng W.K."/>
            <person name="Zhao L."/>
            <person name="Hu C.X."/>
            <person name="Zhou Y.K."/>
            <person name="Han B.P."/>
            <person name="Song L.R."/>
            <person name="Shu W.S."/>
        </authorList>
    </citation>
    <scope>NUCLEOTIDE SEQUENCE [LARGE SCALE GENOMIC DNA]</scope>
    <source>
        <strain evidence="2 3">FACHB-260</strain>
    </source>
</reference>
<sequence length="212" mass="24581">MTSNTLIQSTEIVHLSGISWQTYENLLVELSASRRLRLTYNRGNLEIMLPSPEHEIYKKVLGRFVETLSEELNVKIQPLGSTTFKHPELSGAEPDECFYIKNINLIKGKTRIDLQQDPPPDLVVEIDISSSSKNRFEVYAEMGVPEIWVYDRQTFSIHILQNKTYTNVDQSLAFPGLPVLEIVNFLEQVEQKDYLDLIREFRGWVKSKIEHR</sequence>
<feature type="domain" description="Putative restriction endonuclease" evidence="1">
    <location>
        <begin position="20"/>
        <end position="182"/>
    </location>
</feature>
<dbReference type="GO" id="GO:0004519">
    <property type="term" value="F:endonuclease activity"/>
    <property type="evidence" value="ECO:0007669"/>
    <property type="project" value="UniProtKB-KW"/>
</dbReference>
<evidence type="ECO:0000313" key="2">
    <source>
        <dbReference type="EMBL" id="MBD2345913.1"/>
    </source>
</evidence>
<gene>
    <name evidence="2" type="ORF">H6G18_17420</name>
</gene>
<dbReference type="Proteomes" id="UP000607281">
    <property type="component" value="Unassembled WGS sequence"/>
</dbReference>
<keyword evidence="2" id="KW-0378">Hydrolase</keyword>